<keyword evidence="2" id="KW-0812">Transmembrane</keyword>
<keyword evidence="5" id="KW-1185">Reference proteome</keyword>
<keyword evidence="2" id="KW-1133">Transmembrane helix</keyword>
<dbReference type="STRING" id="388950.GCA_001611675_00215"/>
<feature type="transmembrane region" description="Helical" evidence="2">
    <location>
        <begin position="303"/>
        <end position="321"/>
    </location>
</feature>
<name>A0A1I7GLX4_9BACT</name>
<reference evidence="5" key="1">
    <citation type="submission" date="2016-10" db="EMBL/GenBank/DDBJ databases">
        <authorList>
            <person name="Varghese N."/>
        </authorList>
    </citation>
    <scope>NUCLEOTIDE SEQUENCE [LARGE SCALE GENOMIC DNA]</scope>
    <source>
        <strain evidence="5">DSM 18820</strain>
    </source>
</reference>
<dbReference type="RefSeq" id="WP_068836447.1">
    <property type="nucleotide sequence ID" value="NZ_BMXC01000001.1"/>
</dbReference>
<dbReference type="AlphaFoldDB" id="A0A1I7GLX4"/>
<dbReference type="PANTHER" id="PTHR34978">
    <property type="entry name" value="POSSIBLE SENSOR-TRANSDUCER PROTEIN BLAR"/>
    <property type="match status" value="1"/>
</dbReference>
<gene>
    <name evidence="4" type="ORF">SAMN04487941_1120</name>
</gene>
<organism evidence="4 5">
    <name type="scientific">Pontibacter akesuensis</name>
    <dbReference type="NCBI Taxonomy" id="388950"/>
    <lineage>
        <taxon>Bacteria</taxon>
        <taxon>Pseudomonadati</taxon>
        <taxon>Bacteroidota</taxon>
        <taxon>Cytophagia</taxon>
        <taxon>Cytophagales</taxon>
        <taxon>Hymenobacteraceae</taxon>
        <taxon>Pontibacter</taxon>
    </lineage>
</organism>
<dbReference type="InterPro" id="IPR052173">
    <property type="entry name" value="Beta-lactam_resp_regulator"/>
</dbReference>
<accession>A0A1I7GLX4</accession>
<feature type="transmembrane region" description="Helical" evidence="2">
    <location>
        <begin position="34"/>
        <end position="55"/>
    </location>
</feature>
<dbReference type="EMBL" id="FPCA01000001">
    <property type="protein sequence ID" value="SFU49438.1"/>
    <property type="molecule type" value="Genomic_DNA"/>
</dbReference>
<dbReference type="InterPro" id="IPR008756">
    <property type="entry name" value="Peptidase_M56"/>
</dbReference>
<feature type="domain" description="Peptidase M56" evidence="3">
    <location>
        <begin position="184"/>
        <end position="294"/>
    </location>
</feature>
<feature type="transmembrane region" description="Helical" evidence="2">
    <location>
        <begin position="125"/>
        <end position="146"/>
    </location>
</feature>
<dbReference type="PANTHER" id="PTHR34978:SF3">
    <property type="entry name" value="SLR0241 PROTEIN"/>
    <property type="match status" value="1"/>
</dbReference>
<feature type="transmembrane region" description="Helical" evidence="2">
    <location>
        <begin position="6"/>
        <end position="22"/>
    </location>
</feature>
<proteinExistence type="predicted"/>
<evidence type="ECO:0000256" key="1">
    <source>
        <dbReference type="SAM" id="MobiDB-lite"/>
    </source>
</evidence>
<keyword evidence="2" id="KW-0472">Membrane</keyword>
<dbReference type="Pfam" id="PF05569">
    <property type="entry name" value="Peptidase_M56"/>
    <property type="match status" value="1"/>
</dbReference>
<dbReference type="Proteomes" id="UP000182491">
    <property type="component" value="Unassembled WGS sequence"/>
</dbReference>
<protein>
    <submittedName>
        <fullName evidence="4">BlaR1 peptidase M56</fullName>
    </submittedName>
</protein>
<feature type="region of interest" description="Disordered" evidence="1">
    <location>
        <begin position="391"/>
        <end position="410"/>
    </location>
</feature>
<evidence type="ECO:0000259" key="3">
    <source>
        <dbReference type="Pfam" id="PF05569"/>
    </source>
</evidence>
<evidence type="ECO:0000313" key="4">
    <source>
        <dbReference type="EMBL" id="SFU49438.1"/>
    </source>
</evidence>
<evidence type="ECO:0000313" key="5">
    <source>
        <dbReference type="Proteomes" id="UP000182491"/>
    </source>
</evidence>
<dbReference type="OrthoDB" id="1522859at2"/>
<dbReference type="CDD" id="cd07341">
    <property type="entry name" value="M56_BlaR1_MecR1_like"/>
    <property type="match status" value="1"/>
</dbReference>
<evidence type="ECO:0000256" key="2">
    <source>
        <dbReference type="SAM" id="Phobius"/>
    </source>
</evidence>
<sequence length="809" mass="90101">MIELLLKASFAMGIAFLFYKLLLQQESFFTANRLYLLCCLALAFALPFINLPPLVSQQGYLASVFENDVIAEASITEVRNVTGTQTEAGAPVVSMPPQVNTDAAGAQEAAATNEAVAANSGGISWVFWVVVLYLFGVAVFTLSLLFQVGSIVYKIITATDKIQDGDCVIVNTAGRQAPCSFFKYIFIHPDEYDYDTYEQIIAHEKVHARLGHSFDLLLAEIAVIILWFNPLAWLWKREIEKNNEYQTDAQLLEKEQVRKEQYQLNLLQIAVPNKPLSITTNYNQSLLKQRIMMMNAKRSTIHAYWKYAFLAPLFFGTLLVMNEPAVSSNIPAGDMGDIMPRAVQERIMGAINEEVKEKVQESRLSKTAAVTEESPVEESPVVVEKEKIKERAPVGPQRGPIGAVREPMPSPRVISAAPGKRGMSINITGRQTDMSEGFWYSSRENGEYCISFKGEKNTSSWNMSRCFDSAQFQKKGDNTYVLTKEAGTLQLTGNLDAEVGQGKYTFTENAGFKNYLTSNNISSRDQNLLFHLFFGDVNKDYVEFLKQQYGNVDGNRLLELAIHGVKQPDFKNYIALFQKYSNKKPSIQEVVEARIHGISEAYVQELQAMNFTGVSLKKMMEAKIHGVNGAFVESLKKAGFNNLPLDKLIEAKIHGVNPSLVNELQGLGYGKLSLDEVIQLKIHNVDAAYVKDLRSAGLDKLTLNQVVEAKIHGLNAASIKEIRALGFENIGFRDIVSAKIHGVNAAFVEELQKAGFKDISIDDAVAARIHRVDGAFIKKAREEGYNLNSIDKYVSLKIHGMAMESLKNK</sequence>